<gene>
    <name evidence="3" type="ORF">R0137_05850</name>
</gene>
<keyword evidence="4" id="KW-1185">Reference proteome</keyword>
<dbReference type="InterPro" id="IPR050356">
    <property type="entry name" value="SulA_CellDiv_inhibitor"/>
</dbReference>
<dbReference type="Proteomes" id="UP001626549">
    <property type="component" value="Chromosome"/>
</dbReference>
<reference evidence="3 4" key="1">
    <citation type="submission" date="2023-10" db="EMBL/GenBank/DDBJ databases">
        <title>Two novel species belonging to the OM43/NOR5 clade.</title>
        <authorList>
            <person name="Park M."/>
        </authorList>
    </citation>
    <scope>NUCLEOTIDE SEQUENCE [LARGE SCALE GENOMIC DNA]</scope>
    <source>
        <strain evidence="3 4">IMCC45268</strain>
    </source>
</reference>
<protein>
    <submittedName>
        <fullName evidence="3">DNA polymerase Y family protein</fullName>
    </submittedName>
</protein>
<dbReference type="CDD" id="cd03468">
    <property type="entry name" value="PolY_like"/>
    <property type="match status" value="1"/>
</dbReference>
<keyword evidence="1" id="KW-0227">DNA damage</keyword>
<evidence type="ECO:0000313" key="3">
    <source>
        <dbReference type="EMBL" id="WOJ98097.1"/>
    </source>
</evidence>
<dbReference type="PANTHER" id="PTHR35369">
    <property type="entry name" value="BLR3025 PROTEIN-RELATED"/>
    <property type="match status" value="1"/>
</dbReference>
<dbReference type="PANTHER" id="PTHR35369:SF2">
    <property type="entry name" value="BLR3025 PROTEIN"/>
    <property type="match status" value="1"/>
</dbReference>
<dbReference type="InterPro" id="IPR001126">
    <property type="entry name" value="UmuC"/>
</dbReference>
<evidence type="ECO:0000313" key="4">
    <source>
        <dbReference type="Proteomes" id="UP001626549"/>
    </source>
</evidence>
<proteinExistence type="predicted"/>
<dbReference type="EMBL" id="CP136865">
    <property type="protein sequence ID" value="WOJ98097.1"/>
    <property type="molecule type" value="Genomic_DNA"/>
</dbReference>
<dbReference type="Pfam" id="PF00817">
    <property type="entry name" value="IMS"/>
    <property type="match status" value="1"/>
</dbReference>
<organism evidence="3 4">
    <name type="scientific">Congregibacter brevis</name>
    <dbReference type="NCBI Taxonomy" id="3081201"/>
    <lineage>
        <taxon>Bacteria</taxon>
        <taxon>Pseudomonadati</taxon>
        <taxon>Pseudomonadota</taxon>
        <taxon>Gammaproteobacteria</taxon>
        <taxon>Cellvibrionales</taxon>
        <taxon>Halieaceae</taxon>
        <taxon>Congregibacter</taxon>
    </lineage>
</organism>
<sequence>MQLWLCLRLSELAVQCLPQRRPQALAVVDRQRIYAVNATASLLGLEPGMDPVAARSLAGESPLQLLPRDPDAEVQALESLCCWAYGITPHLYPFRGDCLMLEIGGSLRLFGGSDAITRHARQGLAGRGYSADIALGTTPLAAWAFSHTNSHGLASSDYSQGEQLNNISLQTLEPLHEQFEILQRSGFNTLGEVLALPSASLNRRCGAQFRELLQHLSGEVVAPPVHFEPPHCFVDSYPLGYPVQNQDELGPALEQLLASLEDYLRQRQLQTRQIVWHFSGLNSYREVLDVRTSEARTPRQDWYRLTRLRLERQPFTQEVELVQLRAESLESAQPTSGDLFRQASQSESTSQLVDLLSNRLGSQAVNSLHHRDAHLPEHSSAKAATGTPGTLPPVGTAQRPFWLLSEPEALRHEGEDLLFWGSRLELIYGPERIEDGWWERSTSRDYFVARNGQGQRFWVFHERRKQRWFMQGFFA</sequence>
<evidence type="ECO:0000256" key="1">
    <source>
        <dbReference type="ARBA" id="ARBA00022763"/>
    </source>
</evidence>
<dbReference type="InterPro" id="IPR043502">
    <property type="entry name" value="DNA/RNA_pol_sf"/>
</dbReference>
<feature type="domain" description="UmuC" evidence="2">
    <location>
        <begin position="23"/>
        <end position="146"/>
    </location>
</feature>
<accession>A0ABZ0IEY4</accession>
<dbReference type="RefSeq" id="WP_407329287.1">
    <property type="nucleotide sequence ID" value="NZ_CP136865.1"/>
</dbReference>
<dbReference type="SUPFAM" id="SSF56672">
    <property type="entry name" value="DNA/RNA polymerases"/>
    <property type="match status" value="1"/>
</dbReference>
<evidence type="ECO:0000259" key="2">
    <source>
        <dbReference type="Pfam" id="PF00817"/>
    </source>
</evidence>
<name>A0ABZ0IEY4_9GAMM</name>